<proteinExistence type="predicted"/>
<keyword evidence="7" id="KW-1185">Reference proteome</keyword>
<keyword evidence="3" id="KW-0067">ATP-binding</keyword>
<evidence type="ECO:0000256" key="4">
    <source>
        <dbReference type="SAM" id="Phobius"/>
    </source>
</evidence>
<dbReference type="InterPro" id="IPR011009">
    <property type="entry name" value="Kinase-like_dom_sf"/>
</dbReference>
<keyword evidence="4" id="KW-1133">Transmembrane helix</keyword>
<dbReference type="GO" id="GO:0004714">
    <property type="term" value="F:transmembrane receptor protein tyrosine kinase activity"/>
    <property type="evidence" value="ECO:0007669"/>
    <property type="project" value="UniProtKB-EC"/>
</dbReference>
<comment type="subcellular location">
    <subcellularLocation>
        <location evidence="1">Membrane</location>
        <topology evidence="1">Single-pass membrane protein</topology>
    </subcellularLocation>
</comment>
<dbReference type="PROSITE" id="PS00107">
    <property type="entry name" value="PROTEIN_KINASE_ATP"/>
    <property type="match status" value="1"/>
</dbReference>
<sequence length="689" mass="77484">MENGSSQQINNNGNSTTEKSCASVTLASGGTVTLYENGILSKEDYERVRDNKLKRALFEVAVPLCVLEICGYSETNDPGSVAPYKYGTCEWYYGPRVRAPAIIYDPDYQVSSLSCACTAENSESCRQVTCQTEDPTWYGMQCAILYQETNCQSCFFQLFVLEYGKEFLSLNSIAVKSLKVRDGCTVEKYTNGALGWDLPGVEPLMYTSTDNDTGPVFHKDSENFTCYCDKEILEEMRKATTTTTTTTQLPMITGSTSSTTASSTTLATITEEDTGSFTQVLLIYILPGIGFILLLVGLAFISYYCYWTRDKKEVVTSNATANGGVDNGTVIEMQEIVASDDSNEEVETRLEPEAQFREEELKRLFHGWLHSLREPSQNQWQIPSLPPILPVGMSAEVALLDNFRLVCEPEFEINWERITDFGIPLGDGYFGLVYKGSCKLEPDGLEENVAIKKIKPNSLQSTIMSFLREIKILQGVGIHENIVRYVGSSCHNGQLFILTEFCGNGCLLKYLKNVMPSRLVLHSSDETDDDEDSDYPAEQSAQLSDVDLHQCFHWLEQIATGMEFLNAKKIIHVDLAVRNVLLTSDWTAKICDFGLSKTCIEDKDYAQSVLIDKIPVNYYAPDWINNSQRREDGERKVSVYIDIWAFGCTAWEIFRLGERPYYGLDGDGIKDLIRREERLEKPQLAQDFL</sequence>
<dbReference type="Proteomes" id="UP000094527">
    <property type="component" value="Unassembled WGS sequence"/>
</dbReference>
<dbReference type="AlphaFoldDB" id="A0A1D2MT82"/>
<keyword evidence="3" id="KW-0547">Nucleotide-binding</keyword>
<dbReference type="OrthoDB" id="4062651at2759"/>
<organism evidence="6 7">
    <name type="scientific">Orchesella cincta</name>
    <name type="common">Springtail</name>
    <name type="synonym">Podura cincta</name>
    <dbReference type="NCBI Taxonomy" id="48709"/>
    <lineage>
        <taxon>Eukaryota</taxon>
        <taxon>Metazoa</taxon>
        <taxon>Ecdysozoa</taxon>
        <taxon>Arthropoda</taxon>
        <taxon>Hexapoda</taxon>
        <taxon>Collembola</taxon>
        <taxon>Entomobryomorpha</taxon>
        <taxon>Entomobryoidea</taxon>
        <taxon>Orchesellidae</taxon>
        <taxon>Orchesellinae</taxon>
        <taxon>Orchesella</taxon>
    </lineage>
</organism>
<evidence type="ECO:0000313" key="7">
    <source>
        <dbReference type="Proteomes" id="UP000094527"/>
    </source>
</evidence>
<dbReference type="InterPro" id="IPR001245">
    <property type="entry name" value="Ser-Thr/Tyr_kinase_cat_dom"/>
</dbReference>
<dbReference type="SUPFAM" id="SSF56112">
    <property type="entry name" value="Protein kinase-like (PK-like)"/>
    <property type="match status" value="1"/>
</dbReference>
<evidence type="ECO:0000256" key="1">
    <source>
        <dbReference type="ARBA" id="ARBA00004167"/>
    </source>
</evidence>
<dbReference type="InterPro" id="IPR050122">
    <property type="entry name" value="RTK"/>
</dbReference>
<comment type="catalytic activity">
    <reaction evidence="2">
        <text>L-tyrosyl-[protein] + ATP = O-phospho-L-tyrosyl-[protein] + ADP + H(+)</text>
        <dbReference type="Rhea" id="RHEA:10596"/>
        <dbReference type="Rhea" id="RHEA-COMP:10136"/>
        <dbReference type="Rhea" id="RHEA-COMP:20101"/>
        <dbReference type="ChEBI" id="CHEBI:15378"/>
        <dbReference type="ChEBI" id="CHEBI:30616"/>
        <dbReference type="ChEBI" id="CHEBI:46858"/>
        <dbReference type="ChEBI" id="CHEBI:61978"/>
        <dbReference type="ChEBI" id="CHEBI:456216"/>
        <dbReference type="EC" id="2.7.10.1"/>
    </reaction>
</comment>
<dbReference type="EMBL" id="LJIJ01000554">
    <property type="protein sequence ID" value="ODM96310.1"/>
    <property type="molecule type" value="Genomic_DNA"/>
</dbReference>
<dbReference type="InterPro" id="IPR017441">
    <property type="entry name" value="Protein_kinase_ATP_BS"/>
</dbReference>
<name>A0A1D2MT82_ORCCI</name>
<feature type="domain" description="Protein kinase" evidence="5">
    <location>
        <begin position="419"/>
        <end position="689"/>
    </location>
</feature>
<gene>
    <name evidence="6" type="ORF">Ocin01_10377</name>
</gene>
<dbReference type="Pfam" id="PF07714">
    <property type="entry name" value="PK_Tyr_Ser-Thr"/>
    <property type="match status" value="1"/>
</dbReference>
<feature type="transmembrane region" description="Helical" evidence="4">
    <location>
        <begin position="281"/>
        <end position="306"/>
    </location>
</feature>
<accession>A0A1D2MT82</accession>
<protein>
    <submittedName>
        <fullName evidence="6">Fibroblast growth factor receptor 3</fullName>
    </submittedName>
</protein>
<dbReference type="OMA" id="MELCTEN"/>
<dbReference type="PANTHER" id="PTHR24416:SF611">
    <property type="entry name" value="TYROSINE-PROTEIN KINASE TRANSMEMBRANE RECEPTOR ROR"/>
    <property type="match status" value="1"/>
</dbReference>
<keyword evidence="6" id="KW-0675">Receptor</keyword>
<dbReference type="Gene3D" id="1.10.510.10">
    <property type="entry name" value="Transferase(Phosphotransferase) domain 1"/>
    <property type="match status" value="1"/>
</dbReference>
<dbReference type="STRING" id="48709.A0A1D2MT82"/>
<evidence type="ECO:0000313" key="6">
    <source>
        <dbReference type="EMBL" id="ODM96310.1"/>
    </source>
</evidence>
<dbReference type="PROSITE" id="PS50011">
    <property type="entry name" value="PROTEIN_KINASE_DOM"/>
    <property type="match status" value="1"/>
</dbReference>
<dbReference type="PANTHER" id="PTHR24416">
    <property type="entry name" value="TYROSINE-PROTEIN KINASE RECEPTOR"/>
    <property type="match status" value="1"/>
</dbReference>
<evidence type="ECO:0000256" key="2">
    <source>
        <dbReference type="ARBA" id="ARBA00051243"/>
    </source>
</evidence>
<keyword evidence="4" id="KW-0812">Transmembrane</keyword>
<dbReference type="Gene3D" id="3.30.200.20">
    <property type="entry name" value="Phosphorylase Kinase, domain 1"/>
    <property type="match status" value="1"/>
</dbReference>
<dbReference type="GO" id="GO:0005524">
    <property type="term" value="F:ATP binding"/>
    <property type="evidence" value="ECO:0007669"/>
    <property type="project" value="UniProtKB-UniRule"/>
</dbReference>
<dbReference type="PROSITE" id="PS00109">
    <property type="entry name" value="PROTEIN_KINASE_TYR"/>
    <property type="match status" value="1"/>
</dbReference>
<comment type="caution">
    <text evidence="6">The sequence shown here is derived from an EMBL/GenBank/DDBJ whole genome shotgun (WGS) entry which is preliminary data.</text>
</comment>
<dbReference type="GO" id="GO:0005886">
    <property type="term" value="C:plasma membrane"/>
    <property type="evidence" value="ECO:0007669"/>
    <property type="project" value="TreeGrafter"/>
</dbReference>
<keyword evidence="4" id="KW-0472">Membrane</keyword>
<dbReference type="InterPro" id="IPR000719">
    <property type="entry name" value="Prot_kinase_dom"/>
</dbReference>
<dbReference type="InterPro" id="IPR008266">
    <property type="entry name" value="Tyr_kinase_AS"/>
</dbReference>
<evidence type="ECO:0000259" key="5">
    <source>
        <dbReference type="PROSITE" id="PS50011"/>
    </source>
</evidence>
<dbReference type="GO" id="GO:0043235">
    <property type="term" value="C:receptor complex"/>
    <property type="evidence" value="ECO:0007669"/>
    <property type="project" value="TreeGrafter"/>
</dbReference>
<feature type="binding site" evidence="3">
    <location>
        <position position="453"/>
    </location>
    <ligand>
        <name>ATP</name>
        <dbReference type="ChEBI" id="CHEBI:30616"/>
    </ligand>
</feature>
<dbReference type="GO" id="GO:0007169">
    <property type="term" value="P:cell surface receptor protein tyrosine kinase signaling pathway"/>
    <property type="evidence" value="ECO:0007669"/>
    <property type="project" value="TreeGrafter"/>
</dbReference>
<reference evidence="6 7" key="1">
    <citation type="journal article" date="2016" name="Genome Biol. Evol.">
        <title>Gene Family Evolution Reflects Adaptation to Soil Environmental Stressors in the Genome of the Collembolan Orchesella cincta.</title>
        <authorList>
            <person name="Faddeeva-Vakhrusheva A."/>
            <person name="Derks M.F."/>
            <person name="Anvar S.Y."/>
            <person name="Agamennone V."/>
            <person name="Suring W."/>
            <person name="Smit S."/>
            <person name="van Straalen N.M."/>
            <person name="Roelofs D."/>
        </authorList>
    </citation>
    <scope>NUCLEOTIDE SEQUENCE [LARGE SCALE GENOMIC DNA]</scope>
    <source>
        <tissue evidence="6">Mixed pool</tissue>
    </source>
</reference>
<evidence type="ECO:0000256" key="3">
    <source>
        <dbReference type="PROSITE-ProRule" id="PRU10141"/>
    </source>
</evidence>